<gene>
    <name evidence="2" type="ORF">K470DRAFT_254133</name>
</gene>
<protein>
    <submittedName>
        <fullName evidence="2">Uncharacterized protein</fullName>
    </submittedName>
</protein>
<keyword evidence="1" id="KW-0472">Membrane</keyword>
<keyword evidence="1" id="KW-0812">Transmembrane</keyword>
<proteinExistence type="predicted"/>
<dbReference type="Proteomes" id="UP000799421">
    <property type="component" value="Unassembled WGS sequence"/>
</dbReference>
<sequence>MAPTPLDRAVRSQNIFFGFALAVSAAAAWSIWGGEVFPSQKKDDRLLEEWTNTELKEFLNKVAWYRT</sequence>
<keyword evidence="3" id="KW-1185">Reference proteome</keyword>
<name>A0A6A7CBG1_9PEZI</name>
<organism evidence="2 3">
    <name type="scientific">Piedraia hortae CBS 480.64</name>
    <dbReference type="NCBI Taxonomy" id="1314780"/>
    <lineage>
        <taxon>Eukaryota</taxon>
        <taxon>Fungi</taxon>
        <taxon>Dikarya</taxon>
        <taxon>Ascomycota</taxon>
        <taxon>Pezizomycotina</taxon>
        <taxon>Dothideomycetes</taxon>
        <taxon>Dothideomycetidae</taxon>
        <taxon>Capnodiales</taxon>
        <taxon>Piedraiaceae</taxon>
        <taxon>Piedraia</taxon>
    </lineage>
</organism>
<reference evidence="2" key="1">
    <citation type="journal article" date="2020" name="Stud. Mycol.">
        <title>101 Dothideomycetes genomes: a test case for predicting lifestyles and emergence of pathogens.</title>
        <authorList>
            <person name="Haridas S."/>
            <person name="Albert R."/>
            <person name="Binder M."/>
            <person name="Bloem J."/>
            <person name="Labutti K."/>
            <person name="Salamov A."/>
            <person name="Andreopoulos B."/>
            <person name="Baker S."/>
            <person name="Barry K."/>
            <person name="Bills G."/>
            <person name="Bluhm B."/>
            <person name="Cannon C."/>
            <person name="Castanera R."/>
            <person name="Culley D."/>
            <person name="Daum C."/>
            <person name="Ezra D."/>
            <person name="Gonzalez J."/>
            <person name="Henrissat B."/>
            <person name="Kuo A."/>
            <person name="Liang C."/>
            <person name="Lipzen A."/>
            <person name="Lutzoni F."/>
            <person name="Magnuson J."/>
            <person name="Mondo S."/>
            <person name="Nolan M."/>
            <person name="Ohm R."/>
            <person name="Pangilinan J."/>
            <person name="Park H.-J."/>
            <person name="Ramirez L."/>
            <person name="Alfaro M."/>
            <person name="Sun H."/>
            <person name="Tritt A."/>
            <person name="Yoshinaga Y."/>
            <person name="Zwiers L.-H."/>
            <person name="Turgeon B."/>
            <person name="Goodwin S."/>
            <person name="Spatafora J."/>
            <person name="Crous P."/>
            <person name="Grigoriev I."/>
        </authorList>
    </citation>
    <scope>NUCLEOTIDE SEQUENCE</scope>
    <source>
        <strain evidence="2">CBS 480.64</strain>
    </source>
</reference>
<evidence type="ECO:0000256" key="1">
    <source>
        <dbReference type="SAM" id="Phobius"/>
    </source>
</evidence>
<evidence type="ECO:0000313" key="2">
    <source>
        <dbReference type="EMBL" id="KAF2864492.1"/>
    </source>
</evidence>
<dbReference type="AlphaFoldDB" id="A0A6A7CBG1"/>
<dbReference type="OrthoDB" id="5341873at2759"/>
<dbReference type="EMBL" id="MU005957">
    <property type="protein sequence ID" value="KAF2864492.1"/>
    <property type="molecule type" value="Genomic_DNA"/>
</dbReference>
<evidence type="ECO:0000313" key="3">
    <source>
        <dbReference type="Proteomes" id="UP000799421"/>
    </source>
</evidence>
<feature type="transmembrane region" description="Helical" evidence="1">
    <location>
        <begin position="15"/>
        <end position="32"/>
    </location>
</feature>
<accession>A0A6A7CBG1</accession>
<keyword evidence="1" id="KW-1133">Transmembrane helix</keyword>